<dbReference type="EMBL" id="AJTX02000002">
    <property type="protein sequence ID" value="KKJ00999.1"/>
    <property type="molecule type" value="Genomic_DNA"/>
</dbReference>
<dbReference type="Proteomes" id="UP000034681">
    <property type="component" value="Unassembled WGS sequence"/>
</dbReference>
<reference evidence="2" key="1">
    <citation type="submission" date="2012-04" db="EMBL/GenBank/DDBJ databases">
        <authorList>
            <person name="Borisov I.G."/>
            <person name="Ivanikova N.V."/>
            <person name="Pinevich A.V."/>
        </authorList>
    </citation>
    <scope>NUCLEOTIDE SEQUENCE</scope>
    <source>
        <strain evidence="2">CALU 1027</strain>
    </source>
</reference>
<organism evidence="2 3">
    <name type="scientific">Prochlorothrix hollandica PCC 9006 = CALU 1027</name>
    <dbReference type="NCBI Taxonomy" id="317619"/>
    <lineage>
        <taxon>Bacteria</taxon>
        <taxon>Bacillati</taxon>
        <taxon>Cyanobacteriota</taxon>
        <taxon>Cyanophyceae</taxon>
        <taxon>Prochlorotrichales</taxon>
        <taxon>Prochlorotrichaceae</taxon>
        <taxon>Prochlorothrix</taxon>
    </lineage>
</organism>
<dbReference type="AlphaFoldDB" id="A0A0M2Q203"/>
<evidence type="ECO:0000313" key="3">
    <source>
        <dbReference type="Proteomes" id="UP000034681"/>
    </source>
</evidence>
<evidence type="ECO:0000256" key="1">
    <source>
        <dbReference type="SAM" id="Phobius"/>
    </source>
</evidence>
<keyword evidence="3" id="KW-1185">Reference proteome</keyword>
<dbReference type="OrthoDB" id="428564at2"/>
<feature type="transmembrane region" description="Helical" evidence="1">
    <location>
        <begin position="7"/>
        <end position="29"/>
    </location>
</feature>
<accession>A0A0M2Q203</accession>
<evidence type="ECO:0008006" key="4">
    <source>
        <dbReference type="Google" id="ProtNLM"/>
    </source>
</evidence>
<comment type="caution">
    <text evidence="2">The sequence shown here is derived from an EMBL/GenBank/DDBJ whole genome shotgun (WGS) entry which is preliminary data.</text>
</comment>
<keyword evidence="1" id="KW-0812">Transmembrane</keyword>
<name>A0A0M2Q203_PROHO</name>
<evidence type="ECO:0000313" key="2">
    <source>
        <dbReference type="EMBL" id="KKJ00999.1"/>
    </source>
</evidence>
<keyword evidence="1" id="KW-1133">Transmembrane helix</keyword>
<keyword evidence="1" id="KW-0472">Membrane</keyword>
<gene>
    <name evidence="2" type="ORF">PROH_00755</name>
</gene>
<dbReference type="RefSeq" id="WP_016925735.1">
    <property type="nucleotide sequence ID" value="NZ_KB235941.1"/>
</dbReference>
<feature type="transmembrane region" description="Helical" evidence="1">
    <location>
        <begin position="44"/>
        <end position="63"/>
    </location>
</feature>
<sequence>MNRSKIIAISTGVLSVLLAIGYLLLVQILDFRGNLEPAPLDLGFLSPIAVFPPLGLSLLVSSLP</sequence>
<protein>
    <recommendedName>
        <fullName evidence="4">Glucose-inhibited division protein A</fullName>
    </recommendedName>
</protein>
<proteinExistence type="predicted"/>